<evidence type="ECO:0000256" key="2">
    <source>
        <dbReference type="ARBA" id="ARBA00001947"/>
    </source>
</evidence>
<evidence type="ECO:0000256" key="6">
    <source>
        <dbReference type="ARBA" id="ARBA00022833"/>
    </source>
</evidence>
<evidence type="ECO:0000256" key="5">
    <source>
        <dbReference type="ARBA" id="ARBA00022723"/>
    </source>
</evidence>
<gene>
    <name evidence="15" type="ORF">NKR19_g2241</name>
</gene>
<evidence type="ECO:0000313" key="16">
    <source>
        <dbReference type="Proteomes" id="UP001174691"/>
    </source>
</evidence>
<dbReference type="InterPro" id="IPR001608">
    <property type="entry name" value="Ala_racemase_N"/>
</dbReference>
<evidence type="ECO:0000256" key="3">
    <source>
        <dbReference type="ARBA" id="ARBA00005323"/>
    </source>
</evidence>
<dbReference type="Pfam" id="PF01168">
    <property type="entry name" value="Ala_racemase_N"/>
    <property type="match status" value="1"/>
</dbReference>
<keyword evidence="6" id="KW-0862">Zinc</keyword>
<reference evidence="15" key="1">
    <citation type="submission" date="2022-07" db="EMBL/GenBank/DDBJ databases">
        <title>Fungi with potential for degradation of polypropylene.</title>
        <authorList>
            <person name="Gostincar C."/>
        </authorList>
    </citation>
    <scope>NUCLEOTIDE SEQUENCE</scope>
    <source>
        <strain evidence="15">EXF-13287</strain>
    </source>
</reference>
<dbReference type="SMART" id="SM01119">
    <property type="entry name" value="D-ser_dehydrat"/>
    <property type="match status" value="1"/>
</dbReference>
<comment type="catalytic activity">
    <reaction evidence="9">
        <text>D-serine = pyruvate + NH4(+)</text>
        <dbReference type="Rhea" id="RHEA:13977"/>
        <dbReference type="ChEBI" id="CHEBI:15361"/>
        <dbReference type="ChEBI" id="CHEBI:28938"/>
        <dbReference type="ChEBI" id="CHEBI:35247"/>
        <dbReference type="EC" id="4.3.1.18"/>
    </reaction>
    <physiologicalReaction direction="left-to-right" evidence="9">
        <dbReference type="Rhea" id="RHEA:13978"/>
    </physiologicalReaction>
</comment>
<dbReference type="Pfam" id="PF14031">
    <property type="entry name" value="D-ser_dehydrat"/>
    <property type="match status" value="1"/>
</dbReference>
<dbReference type="AlphaFoldDB" id="A0AA38SGY5"/>
<evidence type="ECO:0000256" key="1">
    <source>
        <dbReference type="ARBA" id="ARBA00001933"/>
    </source>
</evidence>
<dbReference type="InterPro" id="IPR051466">
    <property type="entry name" value="D-amino_acid_metab_enzyme"/>
</dbReference>
<keyword evidence="5" id="KW-0479">Metal-binding</keyword>
<name>A0AA38SGY5_9PEZI</name>
<evidence type="ECO:0000256" key="13">
    <source>
        <dbReference type="ARBA" id="ARBA00075219"/>
    </source>
</evidence>
<comment type="cofactor">
    <cofactor evidence="2">
        <name>Zn(2+)</name>
        <dbReference type="ChEBI" id="CHEBI:29105"/>
    </cofactor>
</comment>
<dbReference type="PANTHER" id="PTHR28004:SF2">
    <property type="entry name" value="D-SERINE DEHYDRATASE"/>
    <property type="match status" value="1"/>
</dbReference>
<evidence type="ECO:0000256" key="4">
    <source>
        <dbReference type="ARBA" id="ARBA00022575"/>
    </source>
</evidence>
<protein>
    <recommendedName>
        <fullName evidence="12">D-serine dehydratase</fullName>
        <ecNumber evidence="11">4.3.1.18</ecNumber>
    </recommendedName>
    <alternativeName>
        <fullName evidence="13">D-serine deaminase</fullName>
    </alternativeName>
</protein>
<comment type="cofactor">
    <cofactor evidence="1">
        <name>pyridoxal 5'-phosphate</name>
        <dbReference type="ChEBI" id="CHEBI:597326"/>
    </cofactor>
</comment>
<evidence type="ECO:0000256" key="9">
    <source>
        <dbReference type="ARBA" id="ARBA00051198"/>
    </source>
</evidence>
<dbReference type="InterPro" id="IPR026956">
    <property type="entry name" value="D-ser_dehydrat-like_dom"/>
</dbReference>
<evidence type="ECO:0000256" key="7">
    <source>
        <dbReference type="ARBA" id="ARBA00022898"/>
    </source>
</evidence>
<dbReference type="Proteomes" id="UP001174691">
    <property type="component" value="Unassembled WGS sequence"/>
</dbReference>
<feature type="domain" description="D-serine dehydratase-like" evidence="14">
    <location>
        <begin position="312"/>
        <end position="434"/>
    </location>
</feature>
<dbReference type="SUPFAM" id="SSF51419">
    <property type="entry name" value="PLP-binding barrel"/>
    <property type="match status" value="1"/>
</dbReference>
<dbReference type="Gene3D" id="3.20.20.10">
    <property type="entry name" value="Alanine racemase"/>
    <property type="match status" value="1"/>
</dbReference>
<dbReference type="FunFam" id="3.20.20.10:FF:000016">
    <property type="entry name" value="D-serine dehydratase"/>
    <property type="match status" value="1"/>
</dbReference>
<keyword evidence="16" id="KW-1185">Reference proteome</keyword>
<dbReference type="Gene3D" id="2.40.37.20">
    <property type="entry name" value="D-serine dehydratase-like domain"/>
    <property type="match status" value="1"/>
</dbReference>
<evidence type="ECO:0000256" key="11">
    <source>
        <dbReference type="ARBA" id="ARBA00066349"/>
    </source>
</evidence>
<evidence type="ECO:0000259" key="14">
    <source>
        <dbReference type="SMART" id="SM01119"/>
    </source>
</evidence>
<dbReference type="InterPro" id="IPR029066">
    <property type="entry name" value="PLP-binding_barrel"/>
</dbReference>
<dbReference type="GO" id="GO:0036088">
    <property type="term" value="P:D-serine catabolic process"/>
    <property type="evidence" value="ECO:0007669"/>
    <property type="project" value="TreeGrafter"/>
</dbReference>
<dbReference type="PANTHER" id="PTHR28004">
    <property type="entry name" value="ZGC:162816-RELATED"/>
    <property type="match status" value="1"/>
</dbReference>
<sequence>MDERTLRQTFVGQTLLDVAPLPAAVLDLAKLEVNCQRMIDATRRLGLLWRPHVKTHKTVQLTRLQVGDSGDTPVNIVVSTVAEATALLPLLQGYQSKGRSVDILYSFPLHSASIPGLIKISKALGPDALTLMIDHLDQVKLLPSFVAAGASPPRIFVKIDTGYHRAGVLPGTDISNFILVEVNMAALEGHCIFHGLYSHASQSYNANDSAAAMSFLADEFRGLQQVVSRFRGGMKKAKLVLSVGATPTATTIQNLEDAGRDPAVKEMSALLKEMRATGYALEVHAGVYPTLDLQQLATHARDDSLMTHSDIAITVLAEVASLYEGRGRDGTTEALVTAGCLALGREPVQGGKDYPGWGIVAPWNGYNGYKVPGADFPRVYGGWQVGRISQEHGILTWVGDKKAEIPLKVGQKVRIWPNHACIAGAGFGHYLVVDSRREGKEDEVVDVWCRANGW</sequence>
<dbReference type="GO" id="GO:0008721">
    <property type="term" value="F:D-serine ammonia-lyase activity"/>
    <property type="evidence" value="ECO:0007669"/>
    <property type="project" value="UniProtKB-EC"/>
</dbReference>
<keyword evidence="4" id="KW-0216">Detoxification</keyword>
<dbReference type="EC" id="4.3.1.18" evidence="11"/>
<dbReference type="GO" id="GO:0009636">
    <property type="term" value="P:response to toxic substance"/>
    <property type="evidence" value="ECO:0007669"/>
    <property type="project" value="UniProtKB-KW"/>
</dbReference>
<comment type="caution">
    <text evidence="15">The sequence shown here is derived from an EMBL/GenBank/DDBJ whole genome shotgun (WGS) entry which is preliminary data.</text>
</comment>
<proteinExistence type="inferred from homology"/>
<evidence type="ECO:0000256" key="12">
    <source>
        <dbReference type="ARBA" id="ARBA00069616"/>
    </source>
</evidence>
<dbReference type="GO" id="GO:0046872">
    <property type="term" value="F:metal ion binding"/>
    <property type="evidence" value="ECO:0007669"/>
    <property type="project" value="UniProtKB-KW"/>
</dbReference>
<comment type="function">
    <text evidence="10">Catalyzes the conversion of D-serine to pyruvate and ammonia. May play a role in D-serine detoxification.</text>
</comment>
<accession>A0AA38SGY5</accession>
<evidence type="ECO:0000313" key="15">
    <source>
        <dbReference type="EMBL" id="KAJ9161472.1"/>
    </source>
</evidence>
<organism evidence="15 16">
    <name type="scientific">Coniochaeta hoffmannii</name>
    <dbReference type="NCBI Taxonomy" id="91930"/>
    <lineage>
        <taxon>Eukaryota</taxon>
        <taxon>Fungi</taxon>
        <taxon>Dikarya</taxon>
        <taxon>Ascomycota</taxon>
        <taxon>Pezizomycotina</taxon>
        <taxon>Sordariomycetes</taxon>
        <taxon>Sordariomycetidae</taxon>
        <taxon>Coniochaetales</taxon>
        <taxon>Coniochaetaceae</taxon>
        <taxon>Coniochaeta</taxon>
    </lineage>
</organism>
<keyword evidence="8" id="KW-0456">Lyase</keyword>
<dbReference type="InterPro" id="IPR042208">
    <property type="entry name" value="D-ser_dehydrat-like_sf"/>
</dbReference>
<evidence type="ECO:0000256" key="10">
    <source>
        <dbReference type="ARBA" id="ARBA00055764"/>
    </source>
</evidence>
<comment type="similarity">
    <text evidence="3">Belongs to the DSD1 family.</text>
</comment>
<evidence type="ECO:0000256" key="8">
    <source>
        <dbReference type="ARBA" id="ARBA00023239"/>
    </source>
</evidence>
<dbReference type="EMBL" id="JANBVN010000022">
    <property type="protein sequence ID" value="KAJ9161472.1"/>
    <property type="molecule type" value="Genomic_DNA"/>
</dbReference>
<keyword evidence="7" id="KW-0663">Pyridoxal phosphate</keyword>